<dbReference type="EMBL" id="JAHHUM010001812">
    <property type="protein sequence ID" value="KAK5608429.1"/>
    <property type="molecule type" value="Genomic_DNA"/>
</dbReference>
<protein>
    <submittedName>
        <fullName evidence="2">Uncharacterized protein</fullName>
    </submittedName>
</protein>
<comment type="caution">
    <text evidence="2">The sequence shown here is derived from an EMBL/GenBank/DDBJ whole genome shotgun (WGS) entry which is preliminary data.</text>
</comment>
<sequence length="445" mass="47977">MASDKQRTIDHSSRRRSPAPEAAEGRARKVRAELKRWRSSDRYSGAGDWRFLYLAPARDDTLPLCPPSVSHQLGIEDTGISLSPRHQSLCRGPPTFSVRFGTAPHCHRSLSVRLLTPSFLFALPSAVDPVTPRPSDHPVPPSGSRRKNEASSAPSVQLGDSFPKIIRESQHQQPLHPLKICHTPQLLFQSSLRDLPTLQLLSPLEPLVTTAQPLLPAHLLGFLWGILSEISSAPASEALPDAPAPASEGLLDASGPAHATKDQQDDTSAPAPASAVGQHDASAPASAVGRRDASAPPDQLSSSPSTPLAQTSSLSSSPPVPVPEFQEGFEVEPPPVPVPEFQKGFEGEPPPSLEPQQSHCRSPELRHRSPGLRHRSPGSQRFLHGSPGSQLGPRPPEFQLGPKPPELLQGPSTLRCRPPDRLLRGSPMLRGRRSRVLPSPHLVYS</sequence>
<feature type="compositionally biased region" description="Basic and acidic residues" evidence="1">
    <location>
        <begin position="1"/>
        <end position="12"/>
    </location>
</feature>
<feature type="region of interest" description="Disordered" evidence="1">
    <location>
        <begin position="1"/>
        <end position="31"/>
    </location>
</feature>
<keyword evidence="3" id="KW-1185">Reference proteome</keyword>
<dbReference type="AlphaFoldDB" id="A0AAV9RHD3"/>
<proteinExistence type="predicted"/>
<evidence type="ECO:0000256" key="1">
    <source>
        <dbReference type="SAM" id="MobiDB-lite"/>
    </source>
</evidence>
<feature type="region of interest" description="Disordered" evidence="1">
    <location>
        <begin position="130"/>
        <end position="157"/>
    </location>
</feature>
<evidence type="ECO:0000313" key="3">
    <source>
        <dbReference type="Proteomes" id="UP001311232"/>
    </source>
</evidence>
<reference evidence="2 3" key="1">
    <citation type="submission" date="2021-06" db="EMBL/GenBank/DDBJ databases">
        <authorList>
            <person name="Palmer J.M."/>
        </authorList>
    </citation>
    <scope>NUCLEOTIDE SEQUENCE [LARGE SCALE GENOMIC DNA]</scope>
    <source>
        <strain evidence="2 3">MEX-2019</strain>
        <tissue evidence="2">Muscle</tissue>
    </source>
</reference>
<feature type="compositionally biased region" description="Low complexity" evidence="1">
    <location>
        <begin position="299"/>
        <end position="328"/>
    </location>
</feature>
<dbReference type="Proteomes" id="UP001311232">
    <property type="component" value="Unassembled WGS sequence"/>
</dbReference>
<accession>A0AAV9RHD3</accession>
<evidence type="ECO:0000313" key="2">
    <source>
        <dbReference type="EMBL" id="KAK5608429.1"/>
    </source>
</evidence>
<organism evidence="2 3">
    <name type="scientific">Crenichthys baileyi</name>
    <name type="common">White River springfish</name>
    <dbReference type="NCBI Taxonomy" id="28760"/>
    <lineage>
        <taxon>Eukaryota</taxon>
        <taxon>Metazoa</taxon>
        <taxon>Chordata</taxon>
        <taxon>Craniata</taxon>
        <taxon>Vertebrata</taxon>
        <taxon>Euteleostomi</taxon>
        <taxon>Actinopterygii</taxon>
        <taxon>Neopterygii</taxon>
        <taxon>Teleostei</taxon>
        <taxon>Neoteleostei</taxon>
        <taxon>Acanthomorphata</taxon>
        <taxon>Ovalentaria</taxon>
        <taxon>Atherinomorphae</taxon>
        <taxon>Cyprinodontiformes</taxon>
        <taxon>Goodeidae</taxon>
        <taxon>Crenichthys</taxon>
    </lineage>
</organism>
<feature type="region of interest" description="Disordered" evidence="1">
    <location>
        <begin position="238"/>
        <end position="445"/>
    </location>
</feature>
<gene>
    <name evidence="2" type="ORF">CRENBAI_025771</name>
</gene>
<name>A0AAV9RHD3_9TELE</name>